<accession>A0A3P8A849</accession>
<evidence type="ECO:0000313" key="3">
    <source>
        <dbReference type="Proteomes" id="UP000050761"/>
    </source>
</evidence>
<evidence type="ECO:0000313" key="4">
    <source>
        <dbReference type="WBParaSite" id="HPBE_0001437101-mRNA-1"/>
    </source>
</evidence>
<reference evidence="4" key="2">
    <citation type="submission" date="2019-09" db="UniProtKB">
        <authorList>
            <consortium name="WormBaseParasite"/>
        </authorList>
    </citation>
    <scope>IDENTIFICATION</scope>
</reference>
<feature type="region of interest" description="Disordered" evidence="1">
    <location>
        <begin position="174"/>
        <end position="213"/>
    </location>
</feature>
<dbReference type="EMBL" id="UZAH01028333">
    <property type="protein sequence ID" value="VDO99429.1"/>
    <property type="molecule type" value="Genomic_DNA"/>
</dbReference>
<reference evidence="2 3" key="1">
    <citation type="submission" date="2018-11" db="EMBL/GenBank/DDBJ databases">
        <authorList>
            <consortium name="Pathogen Informatics"/>
        </authorList>
    </citation>
    <scope>NUCLEOTIDE SEQUENCE [LARGE SCALE GENOMIC DNA]</scope>
</reference>
<keyword evidence="3" id="KW-1185">Reference proteome</keyword>
<feature type="region of interest" description="Disordered" evidence="1">
    <location>
        <begin position="150"/>
        <end position="169"/>
    </location>
</feature>
<accession>A0A183FZZ4</accession>
<dbReference type="OrthoDB" id="5873488at2759"/>
<dbReference type="WBParaSite" id="HPBE_0001437101-mRNA-1">
    <property type="protein sequence ID" value="HPBE_0001437101-mRNA-1"/>
    <property type="gene ID" value="HPBE_0001437101"/>
</dbReference>
<dbReference type="AlphaFoldDB" id="A0A183FZZ4"/>
<evidence type="ECO:0000256" key="1">
    <source>
        <dbReference type="SAM" id="MobiDB-lite"/>
    </source>
</evidence>
<organism evidence="3 4">
    <name type="scientific">Heligmosomoides polygyrus</name>
    <name type="common">Parasitic roundworm</name>
    <dbReference type="NCBI Taxonomy" id="6339"/>
    <lineage>
        <taxon>Eukaryota</taxon>
        <taxon>Metazoa</taxon>
        <taxon>Ecdysozoa</taxon>
        <taxon>Nematoda</taxon>
        <taxon>Chromadorea</taxon>
        <taxon>Rhabditida</taxon>
        <taxon>Rhabditina</taxon>
        <taxon>Rhabditomorpha</taxon>
        <taxon>Strongyloidea</taxon>
        <taxon>Heligmosomidae</taxon>
        <taxon>Heligmosomoides</taxon>
    </lineage>
</organism>
<sequence length="213" mass="24198">MREGLRGSELCRRSNFRDAFAWDKSSKIRCQAIRLAADFCLCLPSSSGDKIVVEHEWAEPLESETIKRHSVLRTMKLTNSLTNMLGEFVAIQKSPEFKPCSVSMQELNKAIKAEKKWYSMKTREGSQRVNVRTRYLSMGDVSVSQDVSMSPAGRVTMRPSAKRSERPTSLVERIKQRISPTRDTEAITEEEEGDSKAARRLSTQSEKLHITIV</sequence>
<protein>
    <submittedName>
        <fullName evidence="4">Ras-associating domain-containing protein</fullName>
    </submittedName>
</protein>
<feature type="compositionally biased region" description="Basic and acidic residues" evidence="1">
    <location>
        <begin position="174"/>
        <end position="185"/>
    </location>
</feature>
<gene>
    <name evidence="2" type="ORF">HPBE_LOCUS14372</name>
</gene>
<dbReference type="Proteomes" id="UP000050761">
    <property type="component" value="Unassembled WGS sequence"/>
</dbReference>
<evidence type="ECO:0000313" key="2">
    <source>
        <dbReference type="EMBL" id="VDO99429.1"/>
    </source>
</evidence>
<proteinExistence type="predicted"/>
<name>A0A183FZZ4_HELPZ</name>